<feature type="transmembrane region" description="Helical" evidence="3">
    <location>
        <begin position="133"/>
        <end position="156"/>
    </location>
</feature>
<protein>
    <submittedName>
        <fullName evidence="4">CDP-alcohol phosphatidyltransferase</fullName>
    </submittedName>
</protein>
<dbReference type="InterPro" id="IPR000462">
    <property type="entry name" value="CDP-OH_P_trans"/>
</dbReference>
<reference evidence="4 5" key="1">
    <citation type="submission" date="2016-10" db="EMBL/GenBank/DDBJ databases">
        <authorList>
            <person name="de Groot N.N."/>
        </authorList>
    </citation>
    <scope>NUCLEOTIDE SEQUENCE [LARGE SCALE GENOMIC DNA]</scope>
    <source>
        <strain evidence="4 5">DSM 7343</strain>
    </source>
</reference>
<dbReference type="OrthoDB" id="269185at2"/>
<dbReference type="InterPro" id="IPR048254">
    <property type="entry name" value="CDP_ALCOHOL_P_TRANSF_CS"/>
</dbReference>
<comment type="similarity">
    <text evidence="2">Belongs to the CDP-alcohol phosphatidyltransferase class-I family.</text>
</comment>
<dbReference type="Pfam" id="PF01066">
    <property type="entry name" value="CDP-OH_P_transf"/>
    <property type="match status" value="1"/>
</dbReference>
<dbReference type="GO" id="GO:0016780">
    <property type="term" value="F:phosphotransferase activity, for other substituted phosphate groups"/>
    <property type="evidence" value="ECO:0007669"/>
    <property type="project" value="InterPro"/>
</dbReference>
<dbReference type="InterPro" id="IPR043130">
    <property type="entry name" value="CDP-OH_PTrfase_TM_dom"/>
</dbReference>
<dbReference type="GO" id="GO:0008654">
    <property type="term" value="P:phospholipid biosynthetic process"/>
    <property type="evidence" value="ECO:0007669"/>
    <property type="project" value="InterPro"/>
</dbReference>
<dbReference type="Gene3D" id="1.20.120.1760">
    <property type="match status" value="1"/>
</dbReference>
<accession>A0A1H4CXE1</accession>
<feature type="transmembrane region" description="Helical" evidence="3">
    <location>
        <begin position="60"/>
        <end position="85"/>
    </location>
</feature>
<feature type="transmembrane region" description="Helical" evidence="3">
    <location>
        <begin position="21"/>
        <end position="40"/>
    </location>
</feature>
<dbReference type="Proteomes" id="UP000199409">
    <property type="component" value="Unassembled WGS sequence"/>
</dbReference>
<evidence type="ECO:0000256" key="2">
    <source>
        <dbReference type="RuleBase" id="RU003750"/>
    </source>
</evidence>
<dbReference type="PROSITE" id="PS00379">
    <property type="entry name" value="CDP_ALCOHOL_P_TRANSF"/>
    <property type="match status" value="1"/>
</dbReference>
<dbReference type="GO" id="GO:0016020">
    <property type="term" value="C:membrane"/>
    <property type="evidence" value="ECO:0007669"/>
    <property type="project" value="InterPro"/>
</dbReference>
<feature type="transmembrane region" description="Helical" evidence="3">
    <location>
        <begin position="106"/>
        <end position="127"/>
    </location>
</feature>
<dbReference type="EMBL" id="FNQN01000009">
    <property type="protein sequence ID" value="SEA65028.1"/>
    <property type="molecule type" value="Genomic_DNA"/>
</dbReference>
<gene>
    <name evidence="4" type="ORF">SAMN05660420_02715</name>
</gene>
<keyword evidence="3" id="KW-1133">Transmembrane helix</keyword>
<evidence type="ECO:0000256" key="3">
    <source>
        <dbReference type="SAM" id="Phobius"/>
    </source>
</evidence>
<dbReference type="RefSeq" id="WP_092349708.1">
    <property type="nucleotide sequence ID" value="NZ_FNQN01000009.1"/>
</dbReference>
<evidence type="ECO:0000313" key="5">
    <source>
        <dbReference type="Proteomes" id="UP000199409"/>
    </source>
</evidence>
<keyword evidence="5" id="KW-1185">Reference proteome</keyword>
<keyword evidence="3" id="KW-0812">Transmembrane</keyword>
<evidence type="ECO:0000313" key="4">
    <source>
        <dbReference type="EMBL" id="SEA65028.1"/>
    </source>
</evidence>
<keyword evidence="3" id="KW-0472">Membrane</keyword>
<proteinExistence type="inferred from homology"/>
<dbReference type="AlphaFoldDB" id="A0A1H4CXE1"/>
<keyword evidence="1 2" id="KW-0808">Transferase</keyword>
<sequence length="241" mass="27348">MEFSRGYISSTDVVSKLSLRTWWGLLLVLPLSVKLTRFIVNRTSWSPNTITVVGIGLRLSTAALFLWATPLSLIIGALTYIAAYVCDCTDGTVARLTGKTSEFGRYLDHVADLLGDILILLVLASAQNLISMPWIWAMVFMHVVECYISYMTGFALKQHHGEMGNFVLFRWFNLYRQWWFRRNLKSFLSFSDYTALVFVLFPLLGLPALGLIIGFWLLLVVVLYTVLSTFVSLHTSVKQFP</sequence>
<organism evidence="4 5">
    <name type="scientific">Desulfuromusa kysingii</name>
    <dbReference type="NCBI Taxonomy" id="37625"/>
    <lineage>
        <taxon>Bacteria</taxon>
        <taxon>Pseudomonadati</taxon>
        <taxon>Thermodesulfobacteriota</taxon>
        <taxon>Desulfuromonadia</taxon>
        <taxon>Desulfuromonadales</taxon>
        <taxon>Geopsychrobacteraceae</taxon>
        <taxon>Desulfuromusa</taxon>
    </lineage>
</organism>
<name>A0A1H4CXE1_9BACT</name>
<feature type="transmembrane region" description="Helical" evidence="3">
    <location>
        <begin position="186"/>
        <end position="205"/>
    </location>
</feature>
<feature type="transmembrane region" description="Helical" evidence="3">
    <location>
        <begin position="211"/>
        <end position="233"/>
    </location>
</feature>
<dbReference type="STRING" id="37625.SAMN05660420_02715"/>
<evidence type="ECO:0000256" key="1">
    <source>
        <dbReference type="ARBA" id="ARBA00022679"/>
    </source>
</evidence>